<dbReference type="EMBL" id="BAAADS010000025">
    <property type="protein sequence ID" value="GAA0615432.1"/>
    <property type="molecule type" value="Genomic_DNA"/>
</dbReference>
<name>A0ABN1GNX8_9BACI</name>
<sequence>MSYKAVLHGIKDLIEVEKIAVFPYPTLPYGLKVMDRSEDYIIFFYDTNTNQVVHLFKDAEDYWFRDGFGNHTL</sequence>
<keyword evidence="2" id="KW-1185">Reference proteome</keyword>
<gene>
    <name evidence="1" type="ORF">GCM10009001_35910</name>
</gene>
<comment type="caution">
    <text evidence="1">The sequence shown here is derived from an EMBL/GenBank/DDBJ whole genome shotgun (WGS) entry which is preliminary data.</text>
</comment>
<organism evidence="1 2">
    <name type="scientific">Virgibacillus siamensis</name>
    <dbReference type="NCBI Taxonomy" id="480071"/>
    <lineage>
        <taxon>Bacteria</taxon>
        <taxon>Bacillati</taxon>
        <taxon>Bacillota</taxon>
        <taxon>Bacilli</taxon>
        <taxon>Bacillales</taxon>
        <taxon>Bacillaceae</taxon>
        <taxon>Virgibacillus</taxon>
    </lineage>
</organism>
<dbReference type="RefSeq" id="WP_343816329.1">
    <property type="nucleotide sequence ID" value="NZ_BAAADS010000025.1"/>
</dbReference>
<proteinExistence type="predicted"/>
<reference evidence="1 2" key="1">
    <citation type="journal article" date="2019" name="Int. J. Syst. Evol. Microbiol.">
        <title>The Global Catalogue of Microorganisms (GCM) 10K type strain sequencing project: providing services to taxonomists for standard genome sequencing and annotation.</title>
        <authorList>
            <consortium name="The Broad Institute Genomics Platform"/>
            <consortium name="The Broad Institute Genome Sequencing Center for Infectious Disease"/>
            <person name="Wu L."/>
            <person name="Ma J."/>
        </authorList>
    </citation>
    <scope>NUCLEOTIDE SEQUENCE [LARGE SCALE GENOMIC DNA]</scope>
    <source>
        <strain evidence="1 2">JCM 15395</strain>
    </source>
</reference>
<evidence type="ECO:0000313" key="1">
    <source>
        <dbReference type="EMBL" id="GAA0615432.1"/>
    </source>
</evidence>
<dbReference type="Proteomes" id="UP001500866">
    <property type="component" value="Unassembled WGS sequence"/>
</dbReference>
<accession>A0ABN1GNX8</accession>
<protein>
    <submittedName>
        <fullName evidence="1">Uncharacterized protein</fullName>
    </submittedName>
</protein>
<evidence type="ECO:0000313" key="2">
    <source>
        <dbReference type="Proteomes" id="UP001500866"/>
    </source>
</evidence>